<dbReference type="GO" id="GO:0006508">
    <property type="term" value="P:proteolysis"/>
    <property type="evidence" value="ECO:0007669"/>
    <property type="project" value="UniProtKB-KW"/>
</dbReference>
<dbReference type="Pfam" id="PF01136">
    <property type="entry name" value="Peptidase_U32"/>
    <property type="match status" value="1"/>
</dbReference>
<protein>
    <submittedName>
        <fullName evidence="5">Peptidase U32</fullName>
    </submittedName>
</protein>
<dbReference type="InterPro" id="IPR001539">
    <property type="entry name" value="Peptidase_U32"/>
</dbReference>
<name>A0A2H0XVU3_UNCSA</name>
<dbReference type="PANTHER" id="PTHR30217:SF6">
    <property type="entry name" value="TRNA HYDROXYLATION PROTEIN P"/>
    <property type="match status" value="1"/>
</dbReference>
<feature type="domain" description="Peptidase family U32 C-terminal" evidence="4">
    <location>
        <begin position="314"/>
        <end position="386"/>
    </location>
</feature>
<dbReference type="PANTHER" id="PTHR30217">
    <property type="entry name" value="PEPTIDASE U32 FAMILY"/>
    <property type="match status" value="1"/>
</dbReference>
<keyword evidence="2" id="KW-0378">Hydrolase</keyword>
<evidence type="ECO:0000256" key="1">
    <source>
        <dbReference type="ARBA" id="ARBA00022670"/>
    </source>
</evidence>
<evidence type="ECO:0000256" key="3">
    <source>
        <dbReference type="ARBA" id="ARBA00038374"/>
    </source>
</evidence>
<sequence length="398" mass="44707">MPSKPELLSPAGDLEKLEAAVRFGADAVYVGAGPYSLRAQPTSFNLKELKIGIVFAHKHKVKVYLAINIFAFNEDLPKMLAYLKAAVKAGIDAAIISDPGFIRLVRKELPKLKLHLSTQANTLNSEAVKFWHKQGVSRIVLGREVSLAQVKQIKKRNPKVELELFVHGAMCISYAGRCLLSKHMTGRSANRGECTQPCRWEYRLKEVARPNEEFLIGQDQRSTYILNSKDLCLIDHISKLIKAGVDSFKIEGRMKSVYYAALTTKIYREAIKASPKRDPKWKIELAKTSHRQFTTGFYLAEEETESLVQGGNVRTYTFVGTVLNQDFEVAVRNQIKLGDELDAIDPCKKEIISFKVMSIKDKDGQSLDQAHNGAKVWIESDLKQLPSSSSLLRRKISL</sequence>
<dbReference type="Gene3D" id="2.40.30.10">
    <property type="entry name" value="Translation factors"/>
    <property type="match status" value="1"/>
</dbReference>
<organism evidence="5 6">
    <name type="scientific">Candidatus Saganbacteria bacterium CG08_land_8_20_14_0_20_45_16</name>
    <dbReference type="NCBI Taxonomy" id="2014293"/>
    <lineage>
        <taxon>Bacteria</taxon>
        <taxon>Bacillati</taxon>
        <taxon>Saganbacteria</taxon>
    </lineage>
</organism>
<keyword evidence="1" id="KW-0645">Protease</keyword>
<dbReference type="PROSITE" id="PS01276">
    <property type="entry name" value="PEPTIDASE_U32"/>
    <property type="match status" value="1"/>
</dbReference>
<comment type="caution">
    <text evidence="5">The sequence shown here is derived from an EMBL/GenBank/DDBJ whole genome shotgun (WGS) entry which is preliminary data.</text>
</comment>
<dbReference type="GO" id="GO:0008233">
    <property type="term" value="F:peptidase activity"/>
    <property type="evidence" value="ECO:0007669"/>
    <property type="project" value="UniProtKB-KW"/>
</dbReference>
<dbReference type="InterPro" id="IPR032525">
    <property type="entry name" value="Peptidase_U32_C"/>
</dbReference>
<evidence type="ECO:0000256" key="2">
    <source>
        <dbReference type="ARBA" id="ARBA00022801"/>
    </source>
</evidence>
<dbReference type="EMBL" id="PEYM01000104">
    <property type="protein sequence ID" value="PIS29042.1"/>
    <property type="molecule type" value="Genomic_DNA"/>
</dbReference>
<dbReference type="AlphaFoldDB" id="A0A2H0XVU3"/>
<evidence type="ECO:0000259" key="4">
    <source>
        <dbReference type="Pfam" id="PF16325"/>
    </source>
</evidence>
<evidence type="ECO:0000313" key="5">
    <source>
        <dbReference type="EMBL" id="PIS29042.1"/>
    </source>
</evidence>
<dbReference type="InterPro" id="IPR051454">
    <property type="entry name" value="RNA/ubiquinone_mod_enzymes"/>
</dbReference>
<reference evidence="5 6" key="1">
    <citation type="submission" date="2017-09" db="EMBL/GenBank/DDBJ databases">
        <title>Depth-based differentiation of microbial function through sediment-hosted aquifers and enrichment of novel symbionts in the deep terrestrial subsurface.</title>
        <authorList>
            <person name="Probst A.J."/>
            <person name="Ladd B."/>
            <person name="Jarett J.K."/>
            <person name="Geller-Mcgrath D.E."/>
            <person name="Sieber C.M."/>
            <person name="Emerson J.B."/>
            <person name="Anantharaman K."/>
            <person name="Thomas B.C."/>
            <person name="Malmstrom R."/>
            <person name="Stieglmeier M."/>
            <person name="Klingl A."/>
            <person name="Woyke T."/>
            <person name="Ryan C.M."/>
            <person name="Banfield J.F."/>
        </authorList>
    </citation>
    <scope>NUCLEOTIDE SEQUENCE [LARGE SCALE GENOMIC DNA]</scope>
    <source>
        <strain evidence="5">CG08_land_8_20_14_0_20_45_16</strain>
    </source>
</reference>
<comment type="similarity">
    <text evidence="3">Belongs to the peptidase U32 family.</text>
</comment>
<gene>
    <name evidence="5" type="ORF">COT42_06325</name>
</gene>
<accession>A0A2H0XVU3</accession>
<evidence type="ECO:0000313" key="6">
    <source>
        <dbReference type="Proteomes" id="UP000231343"/>
    </source>
</evidence>
<dbReference type="Pfam" id="PF16325">
    <property type="entry name" value="Peptidase_U32_C"/>
    <property type="match status" value="1"/>
</dbReference>
<dbReference type="Proteomes" id="UP000231343">
    <property type="component" value="Unassembled WGS sequence"/>
</dbReference>
<proteinExistence type="inferred from homology"/>